<evidence type="ECO:0000259" key="2">
    <source>
        <dbReference type="PROSITE" id="PS50164"/>
    </source>
</evidence>
<gene>
    <name evidence="3" type="ORF">SAMN02910280_2797</name>
</gene>
<reference evidence="3 4" key="1">
    <citation type="submission" date="2016-11" db="EMBL/GenBank/DDBJ databases">
        <authorList>
            <person name="Jaros S."/>
            <person name="Januszkiewicz K."/>
            <person name="Wedrychowicz H."/>
        </authorList>
    </citation>
    <scope>NUCLEOTIDE SEQUENCE [LARGE SCALE GENOMIC DNA]</scope>
    <source>
        <strain evidence="3 4">YL228</strain>
    </source>
</reference>
<keyword evidence="3" id="KW-0540">Nuclease</keyword>
<dbReference type="PANTHER" id="PTHR34477">
    <property type="entry name" value="UPF0213 PROTEIN YHBQ"/>
    <property type="match status" value="1"/>
</dbReference>
<dbReference type="InterPro" id="IPR000305">
    <property type="entry name" value="GIY-YIG_endonuc"/>
</dbReference>
<dbReference type="Pfam" id="PF01541">
    <property type="entry name" value="GIY-YIG"/>
    <property type="match status" value="1"/>
</dbReference>
<accession>A0A1K1PLT3</accession>
<protein>
    <submittedName>
        <fullName evidence="3">Putative endonuclease</fullName>
    </submittedName>
</protein>
<dbReference type="Gene3D" id="3.40.1440.10">
    <property type="entry name" value="GIY-YIG endonuclease"/>
    <property type="match status" value="1"/>
</dbReference>
<dbReference type="GO" id="GO:0004519">
    <property type="term" value="F:endonuclease activity"/>
    <property type="evidence" value="ECO:0007669"/>
    <property type="project" value="UniProtKB-KW"/>
</dbReference>
<dbReference type="InterPro" id="IPR035901">
    <property type="entry name" value="GIY-YIG_endonuc_sf"/>
</dbReference>
<dbReference type="Proteomes" id="UP000183461">
    <property type="component" value="Unassembled WGS sequence"/>
</dbReference>
<evidence type="ECO:0000313" key="4">
    <source>
        <dbReference type="Proteomes" id="UP000183461"/>
    </source>
</evidence>
<name>A0A1K1PLT3_RUMFL</name>
<keyword evidence="3" id="KW-0255">Endonuclease</keyword>
<proteinExistence type="inferred from homology"/>
<organism evidence="3 4">
    <name type="scientific">Ruminococcus flavefaciens</name>
    <dbReference type="NCBI Taxonomy" id="1265"/>
    <lineage>
        <taxon>Bacteria</taxon>
        <taxon>Bacillati</taxon>
        <taxon>Bacillota</taxon>
        <taxon>Clostridia</taxon>
        <taxon>Eubacteriales</taxon>
        <taxon>Oscillospiraceae</taxon>
        <taxon>Ruminococcus</taxon>
    </lineage>
</organism>
<keyword evidence="3" id="KW-0378">Hydrolase</keyword>
<feature type="domain" description="GIY-YIG" evidence="2">
    <location>
        <begin position="1"/>
        <end position="77"/>
    </location>
</feature>
<sequence>MYYVYIIKCEGDLLYTGITTDVDRRMDEHERRTPKGAKFTRSHKFLSLEALWSCGDRSLASKLEYRIKQLTKAQKLRLIADNSCFSELIRSENAELYCREII</sequence>
<dbReference type="RefSeq" id="WP_028514571.1">
    <property type="nucleotide sequence ID" value="NZ_CACVNT010000010.1"/>
</dbReference>
<dbReference type="AlphaFoldDB" id="A0A1K1PLT3"/>
<dbReference type="CDD" id="cd10456">
    <property type="entry name" value="GIY-YIG_UPF0213"/>
    <property type="match status" value="1"/>
</dbReference>
<evidence type="ECO:0000256" key="1">
    <source>
        <dbReference type="ARBA" id="ARBA00007435"/>
    </source>
</evidence>
<dbReference type="PANTHER" id="PTHR34477:SF1">
    <property type="entry name" value="UPF0213 PROTEIN YHBQ"/>
    <property type="match status" value="1"/>
</dbReference>
<dbReference type="PROSITE" id="PS50164">
    <property type="entry name" value="GIY_YIG"/>
    <property type="match status" value="1"/>
</dbReference>
<dbReference type="EMBL" id="FPIP01000009">
    <property type="protein sequence ID" value="SFW47670.1"/>
    <property type="molecule type" value="Genomic_DNA"/>
</dbReference>
<dbReference type="InterPro" id="IPR050190">
    <property type="entry name" value="UPF0213_domain"/>
</dbReference>
<evidence type="ECO:0000313" key="3">
    <source>
        <dbReference type="EMBL" id="SFW47670.1"/>
    </source>
</evidence>
<dbReference type="SUPFAM" id="SSF82771">
    <property type="entry name" value="GIY-YIG endonuclease"/>
    <property type="match status" value="1"/>
</dbReference>
<comment type="similarity">
    <text evidence="1">Belongs to the UPF0213 family.</text>
</comment>